<name>A0A7X0SFJ5_9CLOT</name>
<reference evidence="1 2" key="1">
    <citation type="submission" date="2020-08" db="EMBL/GenBank/DDBJ databases">
        <title>Clostridia isolated from Swiss meat.</title>
        <authorList>
            <person name="Wambui J."/>
            <person name="Stevens M.J.A."/>
            <person name="Stephan R."/>
        </authorList>
    </citation>
    <scope>NUCLEOTIDE SEQUENCE [LARGE SCALE GENOMIC DNA]</scope>
    <source>
        <strain evidence="1 2">CM001</strain>
    </source>
</reference>
<accession>A0A7X0SFJ5</accession>
<proteinExistence type="predicted"/>
<dbReference type="GO" id="GO:0046872">
    <property type="term" value="F:metal ion binding"/>
    <property type="evidence" value="ECO:0007669"/>
    <property type="project" value="InterPro"/>
</dbReference>
<organism evidence="1 2">
    <name type="scientific">Clostridium gasigenes</name>
    <dbReference type="NCBI Taxonomy" id="94869"/>
    <lineage>
        <taxon>Bacteria</taxon>
        <taxon>Bacillati</taxon>
        <taxon>Bacillota</taxon>
        <taxon>Clostridia</taxon>
        <taxon>Eubacteriales</taxon>
        <taxon>Clostridiaceae</taxon>
        <taxon>Clostridium</taxon>
    </lineage>
</organism>
<dbReference type="SUPFAM" id="SSF55008">
    <property type="entry name" value="HMA, heavy metal-associated domain"/>
    <property type="match status" value="1"/>
</dbReference>
<dbReference type="InterPro" id="IPR036163">
    <property type="entry name" value="HMA_dom_sf"/>
</dbReference>
<sequence length="69" mass="7615">MMKKIKIEGMSTGISVNNVKDVLESLNNSGNIQVSLEGKYGMVGTLSSNQEIKEKIEYEGYNVVSIENM</sequence>
<dbReference type="AlphaFoldDB" id="A0A7X0SFJ5"/>
<dbReference type="RefSeq" id="WP_185165671.1">
    <property type="nucleotide sequence ID" value="NZ_JACKWY010000018.1"/>
</dbReference>
<dbReference type="Gene3D" id="3.30.70.100">
    <property type="match status" value="1"/>
</dbReference>
<comment type="caution">
    <text evidence="1">The sequence shown here is derived from an EMBL/GenBank/DDBJ whole genome shotgun (WGS) entry which is preliminary data.</text>
</comment>
<dbReference type="Proteomes" id="UP000585258">
    <property type="component" value="Unassembled WGS sequence"/>
</dbReference>
<evidence type="ECO:0000313" key="1">
    <source>
        <dbReference type="EMBL" id="MBB6716683.1"/>
    </source>
</evidence>
<gene>
    <name evidence="1" type="ORF">H7E68_18520</name>
</gene>
<protein>
    <submittedName>
        <fullName evidence="1">Heavy-metal-associated domain-containing protein</fullName>
    </submittedName>
</protein>
<dbReference type="EMBL" id="JACKWY010000018">
    <property type="protein sequence ID" value="MBB6716683.1"/>
    <property type="molecule type" value="Genomic_DNA"/>
</dbReference>
<evidence type="ECO:0000313" key="2">
    <source>
        <dbReference type="Proteomes" id="UP000585258"/>
    </source>
</evidence>